<comment type="function">
    <text evidence="10">Extracellular zinc metalloprotease.</text>
</comment>
<dbReference type="EMBL" id="AP022839">
    <property type="protein sequence ID" value="BCA94147.1"/>
    <property type="molecule type" value="Genomic_DNA"/>
</dbReference>
<feature type="active site" description="Proton donor" evidence="9">
    <location>
        <position position="463"/>
    </location>
</feature>
<evidence type="ECO:0000313" key="14">
    <source>
        <dbReference type="EMBL" id="BCA94147.1"/>
    </source>
</evidence>
<dbReference type="Gene3D" id="3.10.450.490">
    <property type="match status" value="1"/>
</dbReference>
<dbReference type="GO" id="GO:0006508">
    <property type="term" value="P:proteolysis"/>
    <property type="evidence" value="ECO:0007669"/>
    <property type="project" value="UniProtKB-KW"/>
</dbReference>
<evidence type="ECO:0000256" key="4">
    <source>
        <dbReference type="ARBA" id="ARBA00022729"/>
    </source>
</evidence>
<keyword evidence="4 10" id="KW-0732">Signal</keyword>
<keyword evidence="5 10" id="KW-0378">Hydrolase</keyword>
<dbReference type="Gene3D" id="3.10.450.40">
    <property type="match status" value="1"/>
</dbReference>
<evidence type="ECO:0000256" key="1">
    <source>
        <dbReference type="ARBA" id="ARBA00009388"/>
    </source>
</evidence>
<dbReference type="AlphaFoldDB" id="A0A6F8T1U7"/>
<dbReference type="GO" id="GO:0046872">
    <property type="term" value="F:metal ion binding"/>
    <property type="evidence" value="ECO:0007669"/>
    <property type="project" value="UniProtKB-UniRule"/>
</dbReference>
<evidence type="ECO:0000259" key="11">
    <source>
        <dbReference type="Pfam" id="PF01447"/>
    </source>
</evidence>
<sequence>MHPNYYLSPLALALALGLASPVKAAAPVFLQKASFAELTQKFQLSLPGVMKSATFSKDSLQFLRQHTDSNKVTHVRMQQQYAGFPVFGGYAIMHSKHSAKLLATARADVQMNGIVYEGLDAELGQPQASFVNNADVALQQFKEKYANKRVSEEQVMPMVYIDDKHQAHWAYKVSVFVSHDDKIPERPTAIIDAQTHKAFVQWNDVKTEKAVVKGTGFGGNDKTGEFQYGKELPLLDLTRDTDKQMCFMENTDVKVVDMLHRYSSKNAAMKFSCKTTPDNQSDTTFYTGYSSDGYDRENGASSPTNDALYAGYVIKHMYHDWYGLEVLTKSDGSPMKLVMRVHYGEGYENAYWDGKQMTFGDGDTMMYPLVSLGVGGHEISHGFTEQHSGLEYFGQSGGINEAFSDMAAQAAEFYSAGKSSWQIGSEIMKEDSGYDALRYMDKPSRDGESIDTADDYYGGLDVHYSSGVYNHLFYILSNQPDWSIRKSFDVMVKANMDYWTPYASFDEAGCGVLSAAKDLGYSLDDVKKSLSDVAIDYQTCLIDINS</sequence>
<dbReference type="PANTHER" id="PTHR33794:SF1">
    <property type="entry name" value="BACILLOLYSIN"/>
    <property type="match status" value="1"/>
</dbReference>
<evidence type="ECO:0000313" key="15">
    <source>
        <dbReference type="Proteomes" id="UP000502894"/>
    </source>
</evidence>
<dbReference type="PRINTS" id="PR00730">
    <property type="entry name" value="THERMOLYSIN"/>
</dbReference>
<keyword evidence="8" id="KW-0865">Zymogen</keyword>
<protein>
    <recommendedName>
        <fullName evidence="10">Neutral metalloproteinase</fullName>
        <ecNumber evidence="10">3.4.24.-</ecNumber>
    </recommendedName>
</protein>
<gene>
    <name evidence="14" type="ORF">TUM19329_05080</name>
</gene>
<dbReference type="Gene3D" id="3.10.170.10">
    <property type="match status" value="1"/>
</dbReference>
<evidence type="ECO:0000256" key="8">
    <source>
        <dbReference type="ARBA" id="ARBA00023145"/>
    </source>
</evidence>
<evidence type="ECO:0000256" key="6">
    <source>
        <dbReference type="ARBA" id="ARBA00022833"/>
    </source>
</evidence>
<evidence type="ECO:0000256" key="5">
    <source>
        <dbReference type="ARBA" id="ARBA00022801"/>
    </source>
</evidence>
<dbReference type="Proteomes" id="UP000502894">
    <property type="component" value="Chromosome"/>
</dbReference>
<keyword evidence="15" id="KW-1185">Reference proteome</keyword>
<dbReference type="GO" id="GO:0005576">
    <property type="term" value="C:extracellular region"/>
    <property type="evidence" value="ECO:0007669"/>
    <property type="project" value="UniProtKB-SubCell"/>
</dbReference>
<reference evidence="14" key="1">
    <citation type="journal article" date="2020" name="Microbiol. Resour. Announc.">
        <title>Complete Genome Sequence of Novel Psychrotolerant Legionella Strain TUM19329, Isolated from Antarctic Lake Sediment.</title>
        <authorList>
            <person name="Shimada S."/>
            <person name="Nakai R."/>
            <person name="Aoki K."/>
            <person name="Shimoeda N."/>
            <person name="Ohno G."/>
            <person name="Miyazaki Y."/>
            <person name="Kudoh S."/>
            <person name="Imura S."/>
            <person name="Watanabe K."/>
            <person name="Ishii Y."/>
            <person name="Tateda K."/>
        </authorList>
    </citation>
    <scope>NUCLEOTIDE SEQUENCE [LARGE SCALE GENOMIC DNA]</scope>
    <source>
        <strain evidence="14">TUM19329</strain>
    </source>
</reference>
<keyword evidence="2 10" id="KW-0645">Protease</keyword>
<dbReference type="InterPro" id="IPR001570">
    <property type="entry name" value="Peptidase_M4_C_domain"/>
</dbReference>
<dbReference type="Pfam" id="PF02868">
    <property type="entry name" value="Peptidase_M4_C"/>
    <property type="match status" value="1"/>
</dbReference>
<feature type="domain" description="Peptidase M4" evidence="11">
    <location>
        <begin position="222"/>
        <end position="385"/>
    </location>
</feature>
<dbReference type="RefSeq" id="WP_173236120.1">
    <property type="nucleotide sequence ID" value="NZ_AP022839.1"/>
</dbReference>
<comment type="similarity">
    <text evidence="1 10">Belongs to the peptidase M4 family.</text>
</comment>
<dbReference type="InterPro" id="IPR050728">
    <property type="entry name" value="Zinc_Metalloprotease_M4"/>
</dbReference>
<name>A0A6F8T1U7_9GAMM</name>
<dbReference type="EC" id="3.4.24.-" evidence="10"/>
<dbReference type="InterPro" id="IPR013856">
    <property type="entry name" value="Peptidase_M4_domain"/>
</dbReference>
<comment type="cofactor">
    <cofactor evidence="10">
        <name>Zn(2+)</name>
        <dbReference type="ChEBI" id="CHEBI:29105"/>
    </cofactor>
</comment>
<keyword evidence="6 10" id="KW-0862">Zinc</keyword>
<comment type="subcellular location">
    <subcellularLocation>
        <location evidence="10">Secreted</location>
    </subcellularLocation>
</comment>
<feature type="signal peptide" evidence="10">
    <location>
        <begin position="1"/>
        <end position="24"/>
    </location>
</feature>
<evidence type="ECO:0000259" key="13">
    <source>
        <dbReference type="Pfam" id="PF07504"/>
    </source>
</evidence>
<accession>A0A6F8T1U7</accession>
<feature type="active site" evidence="9">
    <location>
        <position position="378"/>
    </location>
</feature>
<dbReference type="KEGG" id="lant:TUM19329_05080"/>
<keyword evidence="10" id="KW-0964">Secreted</keyword>
<keyword evidence="3" id="KW-0479">Metal-binding</keyword>
<feature type="domain" description="FTP" evidence="13">
    <location>
        <begin position="58"/>
        <end position="96"/>
    </location>
</feature>
<dbReference type="NCBIfam" id="NF045902">
    <property type="entry name" value="MetaloprotProALeg"/>
    <property type="match status" value="1"/>
</dbReference>
<dbReference type="Gene3D" id="1.10.390.10">
    <property type="entry name" value="Neutral Protease Domain 2"/>
    <property type="match status" value="1"/>
</dbReference>
<dbReference type="InterPro" id="IPR027268">
    <property type="entry name" value="Peptidase_M4/M1_CTD_sf"/>
</dbReference>
<dbReference type="SUPFAM" id="SSF55486">
    <property type="entry name" value="Metalloproteases ('zincins'), catalytic domain"/>
    <property type="match status" value="1"/>
</dbReference>
<dbReference type="GO" id="GO:0004222">
    <property type="term" value="F:metalloendopeptidase activity"/>
    <property type="evidence" value="ECO:0007669"/>
    <property type="project" value="UniProtKB-UniRule"/>
</dbReference>
<keyword evidence="7 10" id="KW-0482">Metalloprotease</keyword>
<dbReference type="Pfam" id="PF07504">
    <property type="entry name" value="FTP"/>
    <property type="match status" value="1"/>
</dbReference>
<evidence type="ECO:0000256" key="9">
    <source>
        <dbReference type="PIRSR" id="PIRSR623612-1"/>
    </source>
</evidence>
<evidence type="ECO:0000256" key="2">
    <source>
        <dbReference type="ARBA" id="ARBA00022670"/>
    </source>
</evidence>
<dbReference type="Pfam" id="PF01447">
    <property type="entry name" value="Peptidase_M4"/>
    <property type="match status" value="1"/>
</dbReference>
<evidence type="ECO:0000259" key="12">
    <source>
        <dbReference type="Pfam" id="PF02868"/>
    </source>
</evidence>
<proteinExistence type="inferred from homology"/>
<dbReference type="CDD" id="cd09597">
    <property type="entry name" value="M4_TLP"/>
    <property type="match status" value="1"/>
</dbReference>
<organism evidence="14 15">
    <name type="scientific">Legionella antarctica</name>
    <dbReference type="NCBI Taxonomy" id="2708020"/>
    <lineage>
        <taxon>Bacteria</taxon>
        <taxon>Pseudomonadati</taxon>
        <taxon>Pseudomonadota</taxon>
        <taxon>Gammaproteobacteria</taxon>
        <taxon>Legionellales</taxon>
        <taxon>Legionellaceae</taxon>
        <taxon>Legionella</taxon>
    </lineage>
</organism>
<feature type="chain" id="PRO_5026374351" description="Neutral metalloproteinase" evidence="10">
    <location>
        <begin position="25"/>
        <end position="546"/>
    </location>
</feature>
<dbReference type="InterPro" id="IPR023612">
    <property type="entry name" value="Peptidase_M4"/>
</dbReference>
<dbReference type="PANTHER" id="PTHR33794">
    <property type="entry name" value="BACILLOLYSIN"/>
    <property type="match status" value="1"/>
</dbReference>
<evidence type="ECO:0000256" key="3">
    <source>
        <dbReference type="ARBA" id="ARBA00022723"/>
    </source>
</evidence>
<dbReference type="InterPro" id="IPR011096">
    <property type="entry name" value="FTP_domain"/>
</dbReference>
<feature type="domain" description="Peptidase M4 C-terminal" evidence="12">
    <location>
        <begin position="388"/>
        <end position="534"/>
    </location>
</feature>
<evidence type="ECO:0000256" key="10">
    <source>
        <dbReference type="RuleBase" id="RU366073"/>
    </source>
</evidence>
<evidence type="ECO:0000256" key="7">
    <source>
        <dbReference type="ARBA" id="ARBA00023049"/>
    </source>
</evidence>